<name>A0A067Y1B5_9CAUD</name>
<reference evidence="1 2" key="1">
    <citation type="journal article" date="2014" name="Vet. Microbiol.">
        <title>A cocktail of in vitro efficient phages is not a guarantee for in vivo therapeutic results against avian colibacillosis.</title>
        <authorList>
            <person name="Tsonos J."/>
            <person name="Oosterik L.H."/>
            <person name="Tuntufye H.N."/>
            <person name="Klumpp J."/>
            <person name="Butaye P."/>
            <person name="De Greve H."/>
            <person name="Hernalsteens J.P."/>
            <person name="Lavigne R."/>
            <person name="Goddeeris B.M."/>
        </authorList>
    </citation>
    <scope>NUCLEOTIDE SEQUENCE [LARGE SCALE GENOMIC DNA]</scope>
</reference>
<evidence type="ECO:0000313" key="2">
    <source>
        <dbReference type="Proteomes" id="UP000027383"/>
    </source>
</evidence>
<dbReference type="KEGG" id="vg:20283857"/>
<evidence type="ECO:0000313" key="1">
    <source>
        <dbReference type="EMBL" id="AGV99362.1"/>
    </source>
</evidence>
<dbReference type="RefSeq" id="YP_009055588.1">
    <property type="nucleotide sequence ID" value="NC_024786.1"/>
</dbReference>
<dbReference type="EMBL" id="KF192075">
    <property type="protein sequence ID" value="AGV99362.1"/>
    <property type="molecule type" value="Genomic_DNA"/>
</dbReference>
<keyword evidence="2" id="KW-1185">Reference proteome</keyword>
<dbReference type="Proteomes" id="UP000027383">
    <property type="component" value="Segment"/>
</dbReference>
<protein>
    <submittedName>
        <fullName evidence="1">Uncharacterized protein</fullName>
    </submittedName>
</protein>
<dbReference type="GeneID" id="20283857"/>
<dbReference type="OrthoDB" id="17081at10239"/>
<proteinExistence type="predicted"/>
<gene>
    <name evidence="1" type="ORF">PhAPEC5_77</name>
</gene>
<accession>A0A067Y1B5</accession>
<organism evidence="1 2">
    <name type="scientific">Escherichia phage vB_EcoP_PhAPEC5</name>
    <dbReference type="NCBI Taxonomy" id="1395983"/>
    <lineage>
        <taxon>Viruses</taxon>
        <taxon>Duplodnaviria</taxon>
        <taxon>Heunggongvirae</taxon>
        <taxon>Uroviricota</taxon>
        <taxon>Caudoviricetes</taxon>
        <taxon>Schitoviridae</taxon>
        <taxon>Enquatrovirinae</taxon>
        <taxon>Gamaleyavirus</taxon>
        <taxon>Gamaleyavirus APEC5</taxon>
    </lineage>
</organism>
<sequence>MNVKLLGMRGTALLHYSSEPEKAIIHLMSYGDSTLIMEPGELADFAQGHKILTNSNAKIVILQNGESAFILLGDYAHVFIKDAAVRHSSGNPNHPDYYSGIARIITRISPPI</sequence>